<dbReference type="GO" id="GO:1904680">
    <property type="term" value="F:peptide transmembrane transporter activity"/>
    <property type="evidence" value="ECO:0007669"/>
    <property type="project" value="TreeGrafter"/>
</dbReference>
<dbReference type="AlphaFoldDB" id="A0A2N4U8E2"/>
<name>A0A2N4U8E2_9BURK</name>
<dbReference type="InterPro" id="IPR006311">
    <property type="entry name" value="TAT_signal"/>
</dbReference>
<dbReference type="InterPro" id="IPR039424">
    <property type="entry name" value="SBP_5"/>
</dbReference>
<protein>
    <submittedName>
        <fullName evidence="4">ABC transporter substrate-binding protein</fullName>
    </submittedName>
</protein>
<comment type="similarity">
    <text evidence="1">Belongs to the bacterial solute-binding protein 5 family.</text>
</comment>
<dbReference type="SUPFAM" id="SSF53850">
    <property type="entry name" value="Periplasmic binding protein-like II"/>
    <property type="match status" value="1"/>
</dbReference>
<dbReference type="PANTHER" id="PTHR30290:SF38">
    <property type="entry name" value="D,D-DIPEPTIDE-BINDING PERIPLASMIC PROTEIN DDPA-RELATED"/>
    <property type="match status" value="1"/>
</dbReference>
<dbReference type="EMBL" id="PDNW01000002">
    <property type="protein sequence ID" value="PLC51286.1"/>
    <property type="molecule type" value="Genomic_DNA"/>
</dbReference>
<dbReference type="CDD" id="cd08513">
    <property type="entry name" value="PBP2_thermophilic_Hb8_like"/>
    <property type="match status" value="1"/>
</dbReference>
<dbReference type="GO" id="GO:0043190">
    <property type="term" value="C:ATP-binding cassette (ABC) transporter complex"/>
    <property type="evidence" value="ECO:0007669"/>
    <property type="project" value="InterPro"/>
</dbReference>
<sequence>MTDPIIPKTTRRSALKIMGVAGAAGLFAPYLLGKPAFAQTPPAAPSGRVIVGLSQEPTVFNPLMLKIEVDDGIHFSVFDALFRTMPDGSIVPNLATEVPSQENGGLSADGLQWRVKLRDDVKWHDGAPLTAEDVKFTLELIVDPNFRSWRTAGHNLVHDIAVVSPTELTWRMKEPFAPYLSFLTETFIVPKHVLEREADKNAAAFNQAPIGTGAFKWGSRVAGDHINLVANTSYHGEGPYIEQLVFKYIPDLTVLYTQFKSGDIDLVGRQYITPDNYAEAKTLKNRVVQLQPAPAVEQIYLNLERPVFKDLAVRQAIYAAIDKQSIIDALYYGLPEPVESYMPRGSIYYNKDLPKHEFSLENAVKLLDDAGWVKGRDGIRAKDGVRLAFTNSTTTGNHLREQMQQFVQQTLKEIGIEMTISNLPAAVIWGDFWTLSQFDSVVVGINYLVGADPDVFNRFHSGATRVKGGRGSNTAQYSNPRVDQLLEEGARSFDQARRIEIYKEIQATVRADLPFLPLFSENSVQGWKSDIKGVVSNSNTRSESWNAAGWSRKA</sequence>
<dbReference type="OrthoDB" id="9801799at2"/>
<proteinExistence type="inferred from homology"/>
<dbReference type="GO" id="GO:0015833">
    <property type="term" value="P:peptide transport"/>
    <property type="evidence" value="ECO:0007669"/>
    <property type="project" value="TreeGrafter"/>
</dbReference>
<dbReference type="PANTHER" id="PTHR30290">
    <property type="entry name" value="PERIPLASMIC BINDING COMPONENT OF ABC TRANSPORTER"/>
    <property type="match status" value="1"/>
</dbReference>
<gene>
    <name evidence="4" type="ORF">CR159_03380</name>
</gene>
<evidence type="ECO:0000313" key="4">
    <source>
        <dbReference type="EMBL" id="PLC51286.1"/>
    </source>
</evidence>
<dbReference type="Proteomes" id="UP000234190">
    <property type="component" value="Unassembled WGS sequence"/>
</dbReference>
<dbReference type="GO" id="GO:0030288">
    <property type="term" value="C:outer membrane-bounded periplasmic space"/>
    <property type="evidence" value="ECO:0007669"/>
    <property type="project" value="UniProtKB-ARBA"/>
</dbReference>
<dbReference type="InterPro" id="IPR000914">
    <property type="entry name" value="SBP_5_dom"/>
</dbReference>
<keyword evidence="5" id="KW-1185">Reference proteome</keyword>
<organism evidence="4 5">
    <name type="scientific">Pollutimonas subterranea</name>
    <dbReference type="NCBI Taxonomy" id="2045210"/>
    <lineage>
        <taxon>Bacteria</taxon>
        <taxon>Pseudomonadati</taxon>
        <taxon>Pseudomonadota</taxon>
        <taxon>Betaproteobacteria</taxon>
        <taxon>Burkholderiales</taxon>
        <taxon>Alcaligenaceae</taxon>
        <taxon>Pollutimonas</taxon>
    </lineage>
</organism>
<evidence type="ECO:0000256" key="1">
    <source>
        <dbReference type="ARBA" id="ARBA00005695"/>
    </source>
</evidence>
<dbReference type="PROSITE" id="PS51318">
    <property type="entry name" value="TAT"/>
    <property type="match status" value="1"/>
</dbReference>
<evidence type="ECO:0000313" key="5">
    <source>
        <dbReference type="Proteomes" id="UP000234190"/>
    </source>
</evidence>
<feature type="domain" description="Solute-binding protein family 5" evidence="3">
    <location>
        <begin position="90"/>
        <end position="461"/>
    </location>
</feature>
<dbReference type="Gene3D" id="3.10.105.10">
    <property type="entry name" value="Dipeptide-binding Protein, Domain 3"/>
    <property type="match status" value="1"/>
</dbReference>
<comment type="caution">
    <text evidence="4">The sequence shown here is derived from an EMBL/GenBank/DDBJ whole genome shotgun (WGS) entry which is preliminary data.</text>
</comment>
<dbReference type="Gene3D" id="3.40.190.10">
    <property type="entry name" value="Periplasmic binding protein-like II"/>
    <property type="match status" value="1"/>
</dbReference>
<evidence type="ECO:0000256" key="2">
    <source>
        <dbReference type="ARBA" id="ARBA00022729"/>
    </source>
</evidence>
<accession>A0A2N4U8E2</accession>
<evidence type="ECO:0000259" key="3">
    <source>
        <dbReference type="Pfam" id="PF00496"/>
    </source>
</evidence>
<dbReference type="InterPro" id="IPR030678">
    <property type="entry name" value="Peptide/Ni-bd"/>
</dbReference>
<reference evidence="4 5" key="1">
    <citation type="submission" date="2017-10" db="EMBL/GenBank/DDBJ databases">
        <title>Two draft genome sequences of Pusillimonas sp. strains isolated from a nitrate- and radionuclide-contaminated groundwater in Russia.</title>
        <authorList>
            <person name="Grouzdev D.S."/>
            <person name="Tourova T.P."/>
            <person name="Goeva M.A."/>
            <person name="Babich T.L."/>
            <person name="Sokolova D.S."/>
            <person name="Abdullin R."/>
            <person name="Poltaraus A.B."/>
            <person name="Toshchakov S.V."/>
            <person name="Nazina T.N."/>
        </authorList>
    </citation>
    <scope>NUCLEOTIDE SEQUENCE [LARGE SCALE GENOMIC DNA]</scope>
    <source>
        <strain evidence="4 5">JR1/69-3-13</strain>
    </source>
</reference>
<dbReference type="Pfam" id="PF00496">
    <property type="entry name" value="SBP_bac_5"/>
    <property type="match status" value="1"/>
</dbReference>
<dbReference type="PIRSF" id="PIRSF002741">
    <property type="entry name" value="MppA"/>
    <property type="match status" value="1"/>
</dbReference>
<dbReference type="Gene3D" id="3.90.76.10">
    <property type="entry name" value="Dipeptide-binding Protein, Domain 1"/>
    <property type="match status" value="1"/>
</dbReference>
<keyword evidence="2" id="KW-0732">Signal</keyword>